<protein>
    <submittedName>
        <fullName evidence="2">Uncharacterized protein</fullName>
    </submittedName>
</protein>
<accession>A0ABD0KVC2</accession>
<dbReference type="Proteomes" id="UP001519460">
    <property type="component" value="Unassembled WGS sequence"/>
</dbReference>
<gene>
    <name evidence="2" type="ORF">BaRGS_00017614</name>
</gene>
<organism evidence="2 3">
    <name type="scientific">Batillaria attramentaria</name>
    <dbReference type="NCBI Taxonomy" id="370345"/>
    <lineage>
        <taxon>Eukaryota</taxon>
        <taxon>Metazoa</taxon>
        <taxon>Spiralia</taxon>
        <taxon>Lophotrochozoa</taxon>
        <taxon>Mollusca</taxon>
        <taxon>Gastropoda</taxon>
        <taxon>Caenogastropoda</taxon>
        <taxon>Sorbeoconcha</taxon>
        <taxon>Cerithioidea</taxon>
        <taxon>Batillariidae</taxon>
        <taxon>Batillaria</taxon>
    </lineage>
</organism>
<name>A0ABD0KVC2_9CAEN</name>
<comment type="caution">
    <text evidence="2">The sequence shown here is derived from an EMBL/GenBank/DDBJ whole genome shotgun (WGS) entry which is preliminary data.</text>
</comment>
<dbReference type="EMBL" id="JACVVK020000118">
    <property type="protein sequence ID" value="KAK7491177.1"/>
    <property type="molecule type" value="Genomic_DNA"/>
</dbReference>
<feature type="region of interest" description="Disordered" evidence="1">
    <location>
        <begin position="36"/>
        <end position="61"/>
    </location>
</feature>
<proteinExistence type="predicted"/>
<reference evidence="2 3" key="1">
    <citation type="journal article" date="2023" name="Sci. Data">
        <title>Genome assembly of the Korean intertidal mud-creeper Batillaria attramentaria.</title>
        <authorList>
            <person name="Patra A.K."/>
            <person name="Ho P.T."/>
            <person name="Jun S."/>
            <person name="Lee S.J."/>
            <person name="Kim Y."/>
            <person name="Won Y.J."/>
        </authorList>
    </citation>
    <scope>NUCLEOTIDE SEQUENCE [LARGE SCALE GENOMIC DNA]</scope>
    <source>
        <strain evidence="2">Wonlab-2016</strain>
    </source>
</reference>
<sequence>MTSSRSSSVVIVDDVGCCGSKISKDAKLLMEIRKRKDEEQKNRELEKRNKEMEEELKKRREEQEKLKADLSELESENKYLNEKFMDTDQRLSKEENKGFVDSFTDTLNKGIKCATGSK</sequence>
<keyword evidence="3" id="KW-1185">Reference proteome</keyword>
<evidence type="ECO:0000313" key="2">
    <source>
        <dbReference type="EMBL" id="KAK7491177.1"/>
    </source>
</evidence>
<dbReference type="AlphaFoldDB" id="A0ABD0KVC2"/>
<evidence type="ECO:0000313" key="3">
    <source>
        <dbReference type="Proteomes" id="UP001519460"/>
    </source>
</evidence>
<evidence type="ECO:0000256" key="1">
    <source>
        <dbReference type="SAM" id="MobiDB-lite"/>
    </source>
</evidence>